<evidence type="ECO:0000259" key="2">
    <source>
        <dbReference type="PROSITE" id="PS51408"/>
    </source>
</evidence>
<evidence type="ECO:0000313" key="3">
    <source>
        <dbReference type="EMBL" id="CAH2062387.1"/>
    </source>
</evidence>
<feature type="chain" id="PRO_5045233199" description="Transferrin-like domain-containing protein" evidence="1">
    <location>
        <begin position="19"/>
        <end position="766"/>
    </location>
</feature>
<keyword evidence="1" id="KW-0732">Signal</keyword>
<dbReference type="CDD" id="cd13529">
    <property type="entry name" value="PBP2_transferrin"/>
    <property type="match status" value="1"/>
</dbReference>
<feature type="domain" description="Transferrin-like" evidence="2">
    <location>
        <begin position="379"/>
        <end position="728"/>
    </location>
</feature>
<organism evidence="3 4">
    <name type="scientific">Iphiclides podalirius</name>
    <name type="common">scarce swallowtail</name>
    <dbReference type="NCBI Taxonomy" id="110791"/>
    <lineage>
        <taxon>Eukaryota</taxon>
        <taxon>Metazoa</taxon>
        <taxon>Ecdysozoa</taxon>
        <taxon>Arthropoda</taxon>
        <taxon>Hexapoda</taxon>
        <taxon>Insecta</taxon>
        <taxon>Pterygota</taxon>
        <taxon>Neoptera</taxon>
        <taxon>Endopterygota</taxon>
        <taxon>Lepidoptera</taxon>
        <taxon>Glossata</taxon>
        <taxon>Ditrysia</taxon>
        <taxon>Papilionoidea</taxon>
        <taxon>Papilionidae</taxon>
        <taxon>Papilioninae</taxon>
        <taxon>Iphiclides</taxon>
    </lineage>
</organism>
<dbReference type="SMART" id="SM00094">
    <property type="entry name" value="TR_FER"/>
    <property type="match status" value="1"/>
</dbReference>
<keyword evidence="4" id="KW-1185">Reference proteome</keyword>
<dbReference type="Pfam" id="PF00405">
    <property type="entry name" value="Transferrin"/>
    <property type="match status" value="2"/>
</dbReference>
<dbReference type="PANTHER" id="PTHR11485:SF57">
    <property type="entry name" value="TRANSFERRIN"/>
    <property type="match status" value="1"/>
</dbReference>
<dbReference type="PROSITE" id="PS51408">
    <property type="entry name" value="TRANSFERRIN_LIKE_4"/>
    <property type="match status" value="2"/>
</dbReference>
<dbReference type="PANTHER" id="PTHR11485">
    <property type="entry name" value="TRANSFERRIN"/>
    <property type="match status" value="1"/>
</dbReference>
<evidence type="ECO:0000313" key="4">
    <source>
        <dbReference type="Proteomes" id="UP000837857"/>
    </source>
</evidence>
<dbReference type="SUPFAM" id="SSF53850">
    <property type="entry name" value="Periplasmic binding protein-like II"/>
    <property type="match status" value="2"/>
</dbReference>
<dbReference type="PRINTS" id="PR00422">
    <property type="entry name" value="TRANSFERRIN"/>
</dbReference>
<feature type="non-terminal residue" evidence="3">
    <location>
        <position position="1"/>
    </location>
</feature>
<feature type="signal peptide" evidence="1">
    <location>
        <begin position="1"/>
        <end position="18"/>
    </location>
</feature>
<dbReference type="InterPro" id="IPR001156">
    <property type="entry name" value="Transferrin-like_dom"/>
</dbReference>
<sequence>MGYKEFLVVILAISSAAAQTYKVCVSNSNPVLCQNLDKDGSQAVCEPVESRVDCALKLSRNAADFGVFSEEEMMLLSQQQPNDNRIVATIRDVNRQEPFAFEAVAIVPNSHTGGLEGLIGGKYCHPGFDESEMRWSPRVLKAFERVVARTDRCPDANVAQKTAEEMEMETLSRAFSSGCRPGPWSSNATIDERLKSSYSSLCALCGGEGCTGYTLDMGVSVAGVSNTNRHIQALECLRTNGNGSVAYVAWQHAREFFTIRNPQDAEQYSLLCEDGSLRALTEDVLKGLTSPCAFVRQPWSAIVASASTAAAVQTGLRAWWPNGANPGGNTWQSVLFSGVVGGSNARVFFEEGLPSPANYTAEVRNLTSADATASCLPARRWCTISNGEHAKCLWLRTAAYTLGIEPAISCQQRANTFECLQDIKDDRADFIATPANYGYISRQNYQLSAVKLVQNARSNPAAFSRVVALVKNSTQNEITRFENLRGGKACFPEFGGIAYMSFVNTAQERGVLSASECDYARAVGEFFAGACAPGAIDATHSLSESSSFNATTLCSVCKPAASTDSPNASNFTCAWDHTNQYYGNNGSLACLADPETDVAFVELQNIERLFTSLGLRPTDYRALCRNNTLAAEPGLAIDQGCLLSYVVDSEVLARRNDPLRNALGVLLETLDQYFGYNAATGSQHINLEMYSPFDGTSDLLFKDTAVGLSEPSSTAANEAARNYMELFSHLDACTSVAPPSLGMATRNVYSLFTLFLLTLLTRVVVF</sequence>
<feature type="domain" description="Transferrin-like" evidence="2">
    <location>
        <begin position="21"/>
        <end position="368"/>
    </location>
</feature>
<protein>
    <recommendedName>
        <fullName evidence="2">Transferrin-like domain-containing protein</fullName>
    </recommendedName>
</protein>
<accession>A0ABN8INH8</accession>
<evidence type="ECO:0000256" key="1">
    <source>
        <dbReference type="SAM" id="SignalP"/>
    </source>
</evidence>
<gene>
    <name evidence="3" type="ORF">IPOD504_LOCUS11932</name>
</gene>
<name>A0ABN8INH8_9NEOP</name>
<dbReference type="EMBL" id="OW152841">
    <property type="protein sequence ID" value="CAH2062387.1"/>
    <property type="molecule type" value="Genomic_DNA"/>
</dbReference>
<proteinExistence type="predicted"/>
<dbReference type="Gene3D" id="3.40.190.10">
    <property type="entry name" value="Periplasmic binding protein-like II"/>
    <property type="match status" value="3"/>
</dbReference>
<dbReference type="Proteomes" id="UP000837857">
    <property type="component" value="Chromosome 29"/>
</dbReference>
<reference evidence="3" key="1">
    <citation type="submission" date="2022-03" db="EMBL/GenBank/DDBJ databases">
        <authorList>
            <person name="Martin H S."/>
        </authorList>
    </citation>
    <scope>NUCLEOTIDE SEQUENCE</scope>
</reference>